<name>A0ABD2P4F4_9CUCU</name>
<dbReference type="PANTHER" id="PTHR22803">
    <property type="entry name" value="MANNOSE, PHOSPHOLIPASE, LECTIN RECEPTOR RELATED"/>
    <property type="match status" value="1"/>
</dbReference>
<feature type="domain" description="C-type lectin" evidence="2">
    <location>
        <begin position="115"/>
        <end position="238"/>
    </location>
</feature>
<gene>
    <name evidence="3" type="ORF">HHI36_000002</name>
</gene>
<evidence type="ECO:0000256" key="1">
    <source>
        <dbReference type="ARBA" id="ARBA00023157"/>
    </source>
</evidence>
<dbReference type="InterPro" id="IPR001304">
    <property type="entry name" value="C-type_lectin-like"/>
</dbReference>
<dbReference type="PROSITE" id="PS50041">
    <property type="entry name" value="C_TYPE_LECTIN_2"/>
    <property type="match status" value="1"/>
</dbReference>
<dbReference type="InterPro" id="IPR018378">
    <property type="entry name" value="C-type_lectin_CS"/>
</dbReference>
<keyword evidence="4" id="KW-1185">Reference proteome</keyword>
<dbReference type="CDD" id="cd00037">
    <property type="entry name" value="CLECT"/>
    <property type="match status" value="1"/>
</dbReference>
<organism evidence="3 4">
    <name type="scientific">Cryptolaemus montrouzieri</name>
    <dbReference type="NCBI Taxonomy" id="559131"/>
    <lineage>
        <taxon>Eukaryota</taxon>
        <taxon>Metazoa</taxon>
        <taxon>Ecdysozoa</taxon>
        <taxon>Arthropoda</taxon>
        <taxon>Hexapoda</taxon>
        <taxon>Insecta</taxon>
        <taxon>Pterygota</taxon>
        <taxon>Neoptera</taxon>
        <taxon>Endopterygota</taxon>
        <taxon>Coleoptera</taxon>
        <taxon>Polyphaga</taxon>
        <taxon>Cucujiformia</taxon>
        <taxon>Coccinelloidea</taxon>
        <taxon>Coccinellidae</taxon>
        <taxon>Scymninae</taxon>
        <taxon>Scymnini</taxon>
        <taxon>Cryptolaemus</taxon>
    </lineage>
</organism>
<evidence type="ECO:0000313" key="4">
    <source>
        <dbReference type="Proteomes" id="UP001516400"/>
    </source>
</evidence>
<dbReference type="InterPro" id="IPR050111">
    <property type="entry name" value="C-type_lectin/snaclec_domain"/>
</dbReference>
<dbReference type="EMBL" id="JABFTP020000185">
    <property type="protein sequence ID" value="KAL3285470.1"/>
    <property type="molecule type" value="Genomic_DNA"/>
</dbReference>
<dbReference type="InterPro" id="IPR016187">
    <property type="entry name" value="CTDL_fold"/>
</dbReference>
<reference evidence="3 4" key="1">
    <citation type="journal article" date="2021" name="BMC Biol.">
        <title>Horizontally acquired antibacterial genes associated with adaptive radiation of ladybird beetles.</title>
        <authorList>
            <person name="Li H.S."/>
            <person name="Tang X.F."/>
            <person name="Huang Y.H."/>
            <person name="Xu Z.Y."/>
            <person name="Chen M.L."/>
            <person name="Du X.Y."/>
            <person name="Qiu B.Y."/>
            <person name="Chen P.T."/>
            <person name="Zhang W."/>
            <person name="Slipinski A."/>
            <person name="Escalona H.E."/>
            <person name="Waterhouse R.M."/>
            <person name="Zwick A."/>
            <person name="Pang H."/>
        </authorList>
    </citation>
    <scope>NUCLEOTIDE SEQUENCE [LARGE SCALE GENOMIC DNA]</scope>
    <source>
        <strain evidence="3">SYSU2018</strain>
    </source>
</reference>
<dbReference type="PROSITE" id="PS00615">
    <property type="entry name" value="C_TYPE_LECTIN_1"/>
    <property type="match status" value="1"/>
</dbReference>
<keyword evidence="1" id="KW-1015">Disulfide bond</keyword>
<evidence type="ECO:0000259" key="2">
    <source>
        <dbReference type="PROSITE" id="PS50041"/>
    </source>
</evidence>
<protein>
    <recommendedName>
        <fullName evidence="2">C-type lectin domain-containing protein</fullName>
    </recommendedName>
</protein>
<dbReference type="Pfam" id="PF00059">
    <property type="entry name" value="Lectin_C"/>
    <property type="match status" value="1"/>
</dbReference>
<accession>A0ABD2P4F4</accession>
<dbReference type="Gene3D" id="3.10.100.10">
    <property type="entry name" value="Mannose-Binding Protein A, subunit A"/>
    <property type="match status" value="1"/>
</dbReference>
<dbReference type="SUPFAM" id="SSF56436">
    <property type="entry name" value="C-type lectin-like"/>
    <property type="match status" value="1"/>
</dbReference>
<proteinExistence type="predicted"/>
<dbReference type="InterPro" id="IPR016186">
    <property type="entry name" value="C-type_lectin-like/link_sf"/>
</dbReference>
<dbReference type="SMART" id="SM00034">
    <property type="entry name" value="CLECT"/>
    <property type="match status" value="1"/>
</dbReference>
<sequence length="247" mass="28514">MYISRYGQIYVIYILSSQVDATEMIFFKIICFVILNLSIGISTQCNNGLPQWFRQLGTKDISSNYIAQSRSVSVPNTESELVSRDKCQSFIPGNCLEAYIDREVIKRSPLPLVLLGNQYYYFGTYFKTNYFKAMQFCHDHGMQLLSIMTREENDLILTYLYNFSKNLVDLWTSGSDLGEEGTFVWLSTGKGLNFTYWGNGQPDNAGNDENCLEIWKFDGKTYAWNDRSCMFDAHFICELKNCSKFCL</sequence>
<evidence type="ECO:0000313" key="3">
    <source>
        <dbReference type="EMBL" id="KAL3285470.1"/>
    </source>
</evidence>
<comment type="caution">
    <text evidence="3">The sequence shown here is derived from an EMBL/GenBank/DDBJ whole genome shotgun (WGS) entry which is preliminary data.</text>
</comment>
<dbReference type="Proteomes" id="UP001516400">
    <property type="component" value="Unassembled WGS sequence"/>
</dbReference>
<dbReference type="AlphaFoldDB" id="A0ABD2P4F4"/>